<gene>
    <name evidence="1" type="ORF">SAMN05443144_1494</name>
</gene>
<dbReference type="EMBL" id="FQUS01000049">
    <property type="protein sequence ID" value="SHG71093.1"/>
    <property type="molecule type" value="Genomic_DNA"/>
</dbReference>
<keyword evidence="1" id="KW-0808">Transferase</keyword>
<dbReference type="RefSeq" id="WP_073068738.1">
    <property type="nucleotide sequence ID" value="NZ_FQUS01000049.1"/>
</dbReference>
<dbReference type="Pfam" id="PF13671">
    <property type="entry name" value="AAA_33"/>
    <property type="match status" value="1"/>
</dbReference>
<dbReference type="STRING" id="1194090.SAMN05443144_1494"/>
<dbReference type="SUPFAM" id="SSF52540">
    <property type="entry name" value="P-loop containing nucleoside triphosphate hydrolases"/>
    <property type="match status" value="1"/>
</dbReference>
<reference evidence="1 2" key="1">
    <citation type="submission" date="2016-11" db="EMBL/GenBank/DDBJ databases">
        <authorList>
            <person name="Jaros S."/>
            <person name="Januszkiewicz K."/>
            <person name="Wedrychowicz H."/>
        </authorList>
    </citation>
    <scope>NUCLEOTIDE SEQUENCE [LARGE SCALE GENOMIC DNA]</scope>
    <source>
        <strain evidence="1 2">DSM 21986</strain>
    </source>
</reference>
<sequence>MLYIFSGLPATGKSELSKYLAKKLGAAYLRIDSIEQSLKNNGLEIADGQGYEVAYKIALDNLKLGLPVVADSVNPLPITREGWRNVANKADSPYCEIEIICSDKEEHKRRVESRISDVEGLQLPTWKDVINRDYKAWTGKRIIIDTANNSISANQKYQSIRSVLNIGCR</sequence>
<name>A0A1M5M2Z4_9BACT</name>
<organism evidence="1 2">
    <name type="scientific">Fodinibius roseus</name>
    <dbReference type="NCBI Taxonomy" id="1194090"/>
    <lineage>
        <taxon>Bacteria</taxon>
        <taxon>Pseudomonadati</taxon>
        <taxon>Balneolota</taxon>
        <taxon>Balneolia</taxon>
        <taxon>Balneolales</taxon>
        <taxon>Balneolaceae</taxon>
        <taxon>Fodinibius</taxon>
    </lineage>
</organism>
<proteinExistence type="predicted"/>
<dbReference type="PANTHER" id="PTHR37807">
    <property type="entry name" value="OS07G0160300 PROTEIN"/>
    <property type="match status" value="1"/>
</dbReference>
<dbReference type="OrthoDB" id="9805698at2"/>
<keyword evidence="1" id="KW-0418">Kinase</keyword>
<accession>A0A1M5M2Z4</accession>
<protein>
    <submittedName>
        <fullName evidence="1">Predicted kinase</fullName>
    </submittedName>
</protein>
<evidence type="ECO:0000313" key="2">
    <source>
        <dbReference type="Proteomes" id="UP000184041"/>
    </source>
</evidence>
<dbReference type="AlphaFoldDB" id="A0A1M5M2Z4"/>
<keyword evidence="2" id="KW-1185">Reference proteome</keyword>
<dbReference type="InterPro" id="IPR027417">
    <property type="entry name" value="P-loop_NTPase"/>
</dbReference>
<dbReference type="Gene3D" id="3.40.50.300">
    <property type="entry name" value="P-loop containing nucleotide triphosphate hydrolases"/>
    <property type="match status" value="1"/>
</dbReference>
<dbReference type="PANTHER" id="PTHR37807:SF3">
    <property type="entry name" value="OS07G0160300 PROTEIN"/>
    <property type="match status" value="1"/>
</dbReference>
<evidence type="ECO:0000313" key="1">
    <source>
        <dbReference type="EMBL" id="SHG71093.1"/>
    </source>
</evidence>
<dbReference type="Proteomes" id="UP000184041">
    <property type="component" value="Unassembled WGS sequence"/>
</dbReference>
<dbReference type="GO" id="GO:0016301">
    <property type="term" value="F:kinase activity"/>
    <property type="evidence" value="ECO:0007669"/>
    <property type="project" value="UniProtKB-KW"/>
</dbReference>